<dbReference type="AlphaFoldDB" id="A0A8J2TNL1"/>
<protein>
    <submittedName>
        <fullName evidence="1">Uncharacterized protein</fullName>
    </submittedName>
</protein>
<dbReference type="EMBL" id="BMEV01000055">
    <property type="protein sequence ID" value="GFZ84042.1"/>
    <property type="molecule type" value="Genomic_DNA"/>
</dbReference>
<reference evidence="1" key="2">
    <citation type="submission" date="2020-09" db="EMBL/GenBank/DDBJ databases">
        <authorList>
            <person name="Sun Q."/>
            <person name="Zhou Y."/>
        </authorList>
    </citation>
    <scope>NUCLEOTIDE SEQUENCE</scope>
    <source>
        <strain evidence="1">CGMCC 1.12360</strain>
    </source>
</reference>
<sequence>MRKIAVLLGTIGCICLFAILFWSNTSIDGTSVTAPQKANAGNIPELSHEQIVSTLGEFMEILVQETDEHGIVLRIDNLEDLYQAFDALAAREVVQPYVEYYYTETEEGLYLLPTETPPWFIPENEYDIQTSGNKVTITQQNTTDLYGTYTIEIEFTFDGSQWKITKITH</sequence>
<dbReference type="Proteomes" id="UP000602050">
    <property type="component" value="Unassembled WGS sequence"/>
</dbReference>
<comment type="caution">
    <text evidence="1">The sequence shown here is derived from an EMBL/GenBank/DDBJ whole genome shotgun (WGS) entry which is preliminary data.</text>
</comment>
<reference evidence="1" key="1">
    <citation type="journal article" date="2014" name="Int. J. Syst. Evol. Microbiol.">
        <title>Complete genome sequence of Corynebacterium casei LMG S-19264T (=DSM 44701T), isolated from a smear-ripened cheese.</title>
        <authorList>
            <consortium name="US DOE Joint Genome Institute (JGI-PGF)"/>
            <person name="Walter F."/>
            <person name="Albersmeier A."/>
            <person name="Kalinowski J."/>
            <person name="Ruckert C."/>
        </authorList>
    </citation>
    <scope>NUCLEOTIDE SEQUENCE</scope>
    <source>
        <strain evidence="1">CGMCC 1.12360</strain>
    </source>
</reference>
<evidence type="ECO:0000313" key="1">
    <source>
        <dbReference type="EMBL" id="GFZ84042.1"/>
    </source>
</evidence>
<dbReference type="RefSeq" id="WP_188392800.1">
    <property type="nucleotide sequence ID" value="NZ_BMEV01000055.1"/>
</dbReference>
<proteinExistence type="predicted"/>
<name>A0A8J2TNL1_9BACI</name>
<keyword evidence="2" id="KW-1185">Reference proteome</keyword>
<gene>
    <name evidence="1" type="ORF">GCM10010978_25480</name>
</gene>
<organism evidence="1 2">
    <name type="scientific">Compostibacillus humi</name>
    <dbReference type="NCBI Taxonomy" id="1245525"/>
    <lineage>
        <taxon>Bacteria</taxon>
        <taxon>Bacillati</taxon>
        <taxon>Bacillota</taxon>
        <taxon>Bacilli</taxon>
        <taxon>Bacillales</taxon>
        <taxon>Bacillaceae</taxon>
        <taxon>Compostibacillus</taxon>
    </lineage>
</organism>
<accession>A0A8J2TNL1</accession>
<evidence type="ECO:0000313" key="2">
    <source>
        <dbReference type="Proteomes" id="UP000602050"/>
    </source>
</evidence>